<protein>
    <submittedName>
        <fullName evidence="1">Uncharacterized protein</fullName>
    </submittedName>
</protein>
<comment type="caution">
    <text evidence="1">The sequence shown here is derived from an EMBL/GenBank/DDBJ whole genome shotgun (WGS) entry which is preliminary data.</text>
</comment>
<keyword evidence="2" id="KW-1185">Reference proteome</keyword>
<dbReference type="EMBL" id="BSUN01000001">
    <property type="protein sequence ID" value="GMA34502.1"/>
    <property type="molecule type" value="Genomic_DNA"/>
</dbReference>
<name>A0ABQ6IBE1_9MICO</name>
<gene>
    <name evidence="1" type="ORF">GCM10025876_07060</name>
</gene>
<evidence type="ECO:0000313" key="2">
    <source>
        <dbReference type="Proteomes" id="UP001157125"/>
    </source>
</evidence>
<evidence type="ECO:0000313" key="1">
    <source>
        <dbReference type="EMBL" id="GMA34502.1"/>
    </source>
</evidence>
<organism evidence="1 2">
    <name type="scientific">Demequina litorisediminis</name>
    <dbReference type="NCBI Taxonomy" id="1849022"/>
    <lineage>
        <taxon>Bacteria</taxon>
        <taxon>Bacillati</taxon>
        <taxon>Actinomycetota</taxon>
        <taxon>Actinomycetes</taxon>
        <taxon>Micrococcales</taxon>
        <taxon>Demequinaceae</taxon>
        <taxon>Demequina</taxon>
    </lineage>
</organism>
<dbReference type="Proteomes" id="UP001157125">
    <property type="component" value="Unassembled WGS sequence"/>
</dbReference>
<reference evidence="2" key="1">
    <citation type="journal article" date="2019" name="Int. J. Syst. Evol. Microbiol.">
        <title>The Global Catalogue of Microorganisms (GCM) 10K type strain sequencing project: providing services to taxonomists for standard genome sequencing and annotation.</title>
        <authorList>
            <consortium name="The Broad Institute Genomics Platform"/>
            <consortium name="The Broad Institute Genome Sequencing Center for Infectious Disease"/>
            <person name="Wu L."/>
            <person name="Ma J."/>
        </authorList>
    </citation>
    <scope>NUCLEOTIDE SEQUENCE [LARGE SCALE GENOMIC DNA]</scope>
    <source>
        <strain evidence="2">NBRC 112299</strain>
    </source>
</reference>
<proteinExistence type="predicted"/>
<accession>A0ABQ6IBE1</accession>
<sequence>MPDASVTAADAAAASAAWAKPGRLKELALAALGVNRDVHRGDEGDGLVRAQRLERDVLTRVGDEDVFVAQAVDDLADAIHRVQREREVRHGGVEGAKVGAVFEIQRRSHRKILPHPRWYS</sequence>